<dbReference type="AlphaFoldDB" id="A0A9P1E931"/>
<organism evidence="1 2">
    <name type="scientific">Cuscuta europaea</name>
    <name type="common">European dodder</name>
    <dbReference type="NCBI Taxonomy" id="41803"/>
    <lineage>
        <taxon>Eukaryota</taxon>
        <taxon>Viridiplantae</taxon>
        <taxon>Streptophyta</taxon>
        <taxon>Embryophyta</taxon>
        <taxon>Tracheophyta</taxon>
        <taxon>Spermatophyta</taxon>
        <taxon>Magnoliopsida</taxon>
        <taxon>eudicotyledons</taxon>
        <taxon>Gunneridae</taxon>
        <taxon>Pentapetalae</taxon>
        <taxon>asterids</taxon>
        <taxon>lamiids</taxon>
        <taxon>Solanales</taxon>
        <taxon>Convolvulaceae</taxon>
        <taxon>Cuscuteae</taxon>
        <taxon>Cuscuta</taxon>
        <taxon>Cuscuta subgen. Cuscuta</taxon>
    </lineage>
</organism>
<gene>
    <name evidence="1" type="ORF">CEURO_LOCUS10569</name>
</gene>
<dbReference type="Proteomes" id="UP001152484">
    <property type="component" value="Unassembled WGS sequence"/>
</dbReference>
<keyword evidence="2" id="KW-1185">Reference proteome</keyword>
<reference evidence="1" key="1">
    <citation type="submission" date="2022-07" db="EMBL/GenBank/DDBJ databases">
        <authorList>
            <person name="Macas J."/>
            <person name="Novak P."/>
            <person name="Neumann P."/>
        </authorList>
    </citation>
    <scope>NUCLEOTIDE SEQUENCE</scope>
</reference>
<name>A0A9P1E931_CUSEU</name>
<evidence type="ECO:0000313" key="2">
    <source>
        <dbReference type="Proteomes" id="UP001152484"/>
    </source>
</evidence>
<sequence length="103" mass="11287">MISGFGLDFSSSGYCKATCLCHLAVADRGCWGLRGVRRLGEEHGLIAVRFLQLGSFSFHRFCRDSLLNLVGVWVVSYSPAMSSFSRPLVLGKLTVAATRWKTG</sequence>
<comment type="caution">
    <text evidence="1">The sequence shown here is derived from an EMBL/GenBank/DDBJ whole genome shotgun (WGS) entry which is preliminary data.</text>
</comment>
<protein>
    <submittedName>
        <fullName evidence="1">Uncharacterized protein</fullName>
    </submittedName>
</protein>
<dbReference type="EMBL" id="CAMAPE010000019">
    <property type="protein sequence ID" value="CAH9088584.1"/>
    <property type="molecule type" value="Genomic_DNA"/>
</dbReference>
<accession>A0A9P1E931</accession>
<evidence type="ECO:0000313" key="1">
    <source>
        <dbReference type="EMBL" id="CAH9088584.1"/>
    </source>
</evidence>
<proteinExistence type="predicted"/>